<keyword evidence="2 4" id="KW-0548">Nucleotidyltransferase</keyword>
<accession>A0A538TKB2</accession>
<dbReference type="Proteomes" id="UP000317691">
    <property type="component" value="Unassembled WGS sequence"/>
</dbReference>
<organism evidence="4 5">
    <name type="scientific">Eiseniibacteriota bacterium</name>
    <dbReference type="NCBI Taxonomy" id="2212470"/>
    <lineage>
        <taxon>Bacteria</taxon>
        <taxon>Candidatus Eiseniibacteriota</taxon>
    </lineage>
</organism>
<dbReference type="InterPro" id="IPR014729">
    <property type="entry name" value="Rossmann-like_a/b/a_fold"/>
</dbReference>
<dbReference type="SUPFAM" id="SSF52374">
    <property type="entry name" value="Nucleotidylyl transferase"/>
    <property type="match status" value="1"/>
</dbReference>
<sequence>MDAGTLEARLVANPGLREGLVLANGLFDVLHVGHVRYLEGARAAGRSLVVAVNSDASARRLKGPGRPVIPLEERLEMVAALGCVDWVTWFEEDTVEPLLRQLRPAVHAKGTDYTEDTVPERAVARELKIRTVIVGDPKRHASSEIIRAIQSAAPQGPREAHGSRPR</sequence>
<evidence type="ECO:0000313" key="5">
    <source>
        <dbReference type="Proteomes" id="UP000317691"/>
    </source>
</evidence>
<dbReference type="PANTHER" id="PTHR43793">
    <property type="entry name" value="FAD SYNTHASE"/>
    <property type="match status" value="1"/>
</dbReference>
<dbReference type="InterPro" id="IPR050385">
    <property type="entry name" value="Archaeal_FAD_synthase"/>
</dbReference>
<evidence type="ECO:0000313" key="4">
    <source>
        <dbReference type="EMBL" id="TMQ64050.1"/>
    </source>
</evidence>
<proteinExistence type="predicted"/>
<dbReference type="NCBIfam" id="TIGR00125">
    <property type="entry name" value="cyt_tran_rel"/>
    <property type="match status" value="1"/>
</dbReference>
<keyword evidence="1 4" id="KW-0808">Transferase</keyword>
<evidence type="ECO:0000256" key="2">
    <source>
        <dbReference type="ARBA" id="ARBA00022695"/>
    </source>
</evidence>
<dbReference type="InterPro" id="IPR004821">
    <property type="entry name" value="Cyt_trans-like"/>
</dbReference>
<comment type="caution">
    <text evidence="4">The sequence shown here is derived from an EMBL/GenBank/DDBJ whole genome shotgun (WGS) entry which is preliminary data.</text>
</comment>
<dbReference type="EMBL" id="VBOZ01000028">
    <property type="protein sequence ID" value="TMQ64050.1"/>
    <property type="molecule type" value="Genomic_DNA"/>
</dbReference>
<gene>
    <name evidence="4" type="ORF">E6K79_08575</name>
</gene>
<dbReference type="Gene3D" id="3.40.50.620">
    <property type="entry name" value="HUPs"/>
    <property type="match status" value="1"/>
</dbReference>
<reference evidence="4 5" key="1">
    <citation type="journal article" date="2019" name="Nat. Microbiol.">
        <title>Mediterranean grassland soil C-N compound turnover is dependent on rainfall and depth, and is mediated by genomically divergent microorganisms.</title>
        <authorList>
            <person name="Diamond S."/>
            <person name="Andeer P.F."/>
            <person name="Li Z."/>
            <person name="Crits-Christoph A."/>
            <person name="Burstein D."/>
            <person name="Anantharaman K."/>
            <person name="Lane K.R."/>
            <person name="Thomas B.C."/>
            <person name="Pan C."/>
            <person name="Northen T.R."/>
            <person name="Banfield J.F."/>
        </authorList>
    </citation>
    <scope>NUCLEOTIDE SEQUENCE [LARGE SCALE GENOMIC DNA]</scope>
    <source>
        <strain evidence="4">WS_9</strain>
    </source>
</reference>
<dbReference type="Pfam" id="PF01467">
    <property type="entry name" value="CTP_transf_like"/>
    <property type="match status" value="1"/>
</dbReference>
<evidence type="ECO:0000259" key="3">
    <source>
        <dbReference type="Pfam" id="PF01467"/>
    </source>
</evidence>
<name>A0A538TKB2_UNCEI</name>
<feature type="domain" description="Cytidyltransferase-like" evidence="3">
    <location>
        <begin position="22"/>
        <end position="135"/>
    </location>
</feature>
<dbReference type="PANTHER" id="PTHR43793:SF2">
    <property type="entry name" value="BIFUNCTIONAL PROTEIN HLDE"/>
    <property type="match status" value="1"/>
</dbReference>
<evidence type="ECO:0000256" key="1">
    <source>
        <dbReference type="ARBA" id="ARBA00022679"/>
    </source>
</evidence>
<dbReference type="GO" id="GO:0016779">
    <property type="term" value="F:nucleotidyltransferase activity"/>
    <property type="evidence" value="ECO:0007669"/>
    <property type="project" value="UniProtKB-KW"/>
</dbReference>
<dbReference type="AlphaFoldDB" id="A0A538TKB2"/>
<protein>
    <submittedName>
        <fullName evidence="4">D-glycero-beta-D-manno-heptose 1-phosphate adenylyltransferase</fullName>
    </submittedName>
</protein>